<keyword evidence="1" id="KW-0812">Transmembrane</keyword>
<dbReference type="RefSeq" id="WP_167834154.1">
    <property type="nucleotide sequence ID" value="NZ_JAAVUM010000020.1"/>
</dbReference>
<dbReference type="EMBL" id="JAAVUM010000020">
    <property type="protein sequence ID" value="NKE07787.1"/>
    <property type="molecule type" value="Genomic_DNA"/>
</dbReference>
<feature type="transmembrane region" description="Helical" evidence="1">
    <location>
        <begin position="31"/>
        <end position="55"/>
    </location>
</feature>
<name>A0A846TR76_9BACI</name>
<proteinExistence type="predicted"/>
<comment type="caution">
    <text evidence="2">The sequence shown here is derived from an EMBL/GenBank/DDBJ whole genome shotgun (WGS) entry which is preliminary data.</text>
</comment>
<reference evidence="2 3" key="1">
    <citation type="submission" date="2020-03" db="EMBL/GenBank/DDBJ databases">
        <authorList>
            <person name="Sun Q."/>
        </authorList>
    </citation>
    <scope>NUCLEOTIDE SEQUENCE [LARGE SCALE GENOMIC DNA]</scope>
    <source>
        <strain evidence="2 3">KACC 21451</strain>
    </source>
</reference>
<organism evidence="2 3">
    <name type="scientific">Mesobacillus selenatarsenatis</name>
    <dbReference type="NCBI Taxonomy" id="388741"/>
    <lineage>
        <taxon>Bacteria</taxon>
        <taxon>Bacillati</taxon>
        <taxon>Bacillota</taxon>
        <taxon>Bacilli</taxon>
        <taxon>Bacillales</taxon>
        <taxon>Bacillaceae</taxon>
        <taxon>Mesobacillus</taxon>
    </lineage>
</organism>
<evidence type="ECO:0000313" key="2">
    <source>
        <dbReference type="EMBL" id="NKE07787.1"/>
    </source>
</evidence>
<dbReference type="AlphaFoldDB" id="A0A846TR76"/>
<sequence length="57" mass="6560">MLMISIITFLLGILFVGIGVVSFFRPYKYPWAVRFLIILFGTGFLTYSFASWFGLVE</sequence>
<accession>A0A846TR76</accession>
<feature type="transmembrane region" description="Helical" evidence="1">
    <location>
        <begin position="6"/>
        <end position="24"/>
    </location>
</feature>
<keyword evidence="1" id="KW-0472">Membrane</keyword>
<dbReference type="Proteomes" id="UP000587942">
    <property type="component" value="Unassembled WGS sequence"/>
</dbReference>
<protein>
    <submittedName>
        <fullName evidence="2">Uncharacterized protein</fullName>
    </submittedName>
</protein>
<evidence type="ECO:0000313" key="3">
    <source>
        <dbReference type="Proteomes" id="UP000587942"/>
    </source>
</evidence>
<evidence type="ECO:0000256" key="1">
    <source>
        <dbReference type="SAM" id="Phobius"/>
    </source>
</evidence>
<keyword evidence="1" id="KW-1133">Transmembrane helix</keyword>
<gene>
    <name evidence="2" type="ORF">GWK17_20260</name>
</gene>